<dbReference type="GO" id="GO:0048040">
    <property type="term" value="F:UDP-glucuronate decarboxylase activity"/>
    <property type="evidence" value="ECO:0007669"/>
    <property type="project" value="TreeGrafter"/>
</dbReference>
<protein>
    <submittedName>
        <fullName evidence="6">dTDP-glucose 46-dehydratase</fullName>
    </submittedName>
</protein>
<evidence type="ECO:0000256" key="4">
    <source>
        <dbReference type="ARBA" id="ARBA00023239"/>
    </source>
</evidence>
<dbReference type="InterPro" id="IPR044516">
    <property type="entry name" value="UXS-like"/>
</dbReference>
<evidence type="ECO:0000256" key="2">
    <source>
        <dbReference type="ARBA" id="ARBA00022793"/>
    </source>
</evidence>
<gene>
    <name evidence="6" type="ORF">VL20_2424</name>
</gene>
<dbReference type="PANTHER" id="PTHR43078:SF7">
    <property type="entry name" value="UDP-GLUCURONATE DECARBOXYLASE"/>
    <property type="match status" value="1"/>
</dbReference>
<dbReference type="GO" id="GO:0042732">
    <property type="term" value="P:D-xylose metabolic process"/>
    <property type="evidence" value="ECO:0007669"/>
    <property type="project" value="InterPro"/>
</dbReference>
<accession>A0A0K1S048</accession>
<dbReference type="GO" id="GO:0005737">
    <property type="term" value="C:cytoplasm"/>
    <property type="evidence" value="ECO:0007669"/>
    <property type="project" value="TreeGrafter"/>
</dbReference>
<dbReference type="Gene3D" id="3.40.50.720">
    <property type="entry name" value="NAD(P)-binding Rossmann-like Domain"/>
    <property type="match status" value="1"/>
</dbReference>
<dbReference type="InterPro" id="IPR036291">
    <property type="entry name" value="NAD(P)-bd_dom_sf"/>
</dbReference>
<dbReference type="KEGG" id="mpk:VL20_2424"/>
<dbReference type="Proteomes" id="UP000068167">
    <property type="component" value="Chromosome"/>
</dbReference>
<dbReference type="RefSeq" id="WP_052276399.1">
    <property type="nucleotide sequence ID" value="NZ_CP011339.1"/>
</dbReference>
<name>A0A0K1S048_9CHRO</name>
<dbReference type="SUPFAM" id="SSF51735">
    <property type="entry name" value="NAD(P)-binding Rossmann-fold domains"/>
    <property type="match status" value="1"/>
</dbReference>
<dbReference type="EMBL" id="CP011339">
    <property type="protein sequence ID" value="AKV67519.1"/>
    <property type="molecule type" value="Genomic_DNA"/>
</dbReference>
<dbReference type="InterPro" id="IPR001509">
    <property type="entry name" value="Epimerase_deHydtase"/>
</dbReference>
<keyword evidence="4" id="KW-0456">Lyase</keyword>
<dbReference type="GO" id="GO:0070403">
    <property type="term" value="F:NAD+ binding"/>
    <property type="evidence" value="ECO:0007669"/>
    <property type="project" value="InterPro"/>
</dbReference>
<feature type="domain" description="NAD-dependent epimerase/dehydratase" evidence="5">
    <location>
        <begin position="28"/>
        <end position="274"/>
    </location>
</feature>
<evidence type="ECO:0000256" key="1">
    <source>
        <dbReference type="ARBA" id="ARBA00001911"/>
    </source>
</evidence>
<dbReference type="Pfam" id="PF01370">
    <property type="entry name" value="Epimerase"/>
    <property type="match status" value="1"/>
</dbReference>
<comment type="cofactor">
    <cofactor evidence="1">
        <name>NAD(+)</name>
        <dbReference type="ChEBI" id="CHEBI:57540"/>
    </cofactor>
</comment>
<keyword evidence="7" id="KW-1185">Reference proteome</keyword>
<evidence type="ECO:0000259" key="5">
    <source>
        <dbReference type="Pfam" id="PF01370"/>
    </source>
</evidence>
<keyword evidence="3" id="KW-0520">NAD</keyword>
<dbReference type="PATRIC" id="fig|1638788.3.peg.2436"/>
<sequence>MRHKIVEQDLRQIIAADLPWQTLAGKTVFISGANGFLPAYIVETLLYLNEQKKHSSIKVIGLVRNKEKALKRLEFYQNRTDLELIEQDVSSPISLDLKIDFIIHAASQASPKYYGKDPVGTLLANTVGTYNLLELAQLHQVESFLYFSSSEVYGKVDPSCEQIREDNYGYLDPTLVRSCYAESKRMGENMCVSWFHQYNIPTKIVRPFHTYGPGLSLDDGRVYADFVADIVNNRDIIMKSDGSARRAFCYLADAVQGFLTILLKGENGQAYNLGNPQGEISILELAVKLVDLFPEKGLKLLRQPIQDNPDYIPSQVSRNCPDISKLLALGWQPQTSIEEGFKRTIGSFL</sequence>
<evidence type="ECO:0000313" key="7">
    <source>
        <dbReference type="Proteomes" id="UP000068167"/>
    </source>
</evidence>
<dbReference type="PANTHER" id="PTHR43078">
    <property type="entry name" value="UDP-GLUCURONIC ACID DECARBOXYLASE-RELATED"/>
    <property type="match status" value="1"/>
</dbReference>
<proteinExistence type="predicted"/>
<keyword evidence="2" id="KW-0210">Decarboxylase</keyword>
<evidence type="ECO:0000313" key="6">
    <source>
        <dbReference type="EMBL" id="AKV67519.1"/>
    </source>
</evidence>
<evidence type="ECO:0000256" key="3">
    <source>
        <dbReference type="ARBA" id="ARBA00023027"/>
    </source>
</evidence>
<reference evidence="6 7" key="1">
    <citation type="journal article" date="2016" name="Stand. Genomic Sci.">
        <title>Complete genome sequence and genomic characterization of Microcystis panniformis FACHB 1757 by third-generation sequencing.</title>
        <authorList>
            <person name="Zhang J.Y."/>
            <person name="Guan R."/>
            <person name="Zhang H.J."/>
            <person name="Li H."/>
            <person name="Xiao P."/>
            <person name="Yu G.L."/>
            <person name="Du L."/>
            <person name="Cao D.M."/>
            <person name="Zhu B.C."/>
            <person name="Li R.H."/>
            <person name="Lu Z.H."/>
        </authorList>
    </citation>
    <scope>NUCLEOTIDE SEQUENCE [LARGE SCALE GENOMIC DNA]</scope>
    <source>
        <strain evidence="6 7">FACHB-1757</strain>
    </source>
</reference>
<dbReference type="AlphaFoldDB" id="A0A0K1S048"/>
<organism evidence="6 7">
    <name type="scientific">Microcystis panniformis FACHB-1757</name>
    <dbReference type="NCBI Taxonomy" id="1638788"/>
    <lineage>
        <taxon>Bacteria</taxon>
        <taxon>Bacillati</taxon>
        <taxon>Cyanobacteriota</taxon>
        <taxon>Cyanophyceae</taxon>
        <taxon>Oscillatoriophycideae</taxon>
        <taxon>Chroococcales</taxon>
        <taxon>Microcystaceae</taxon>
        <taxon>Microcystis</taxon>
    </lineage>
</organism>